<proteinExistence type="predicted"/>
<organism evidence="1 2">
    <name type="scientific">Aequorivita soesokkakensis</name>
    <dbReference type="NCBI Taxonomy" id="1385699"/>
    <lineage>
        <taxon>Bacteria</taxon>
        <taxon>Pseudomonadati</taxon>
        <taxon>Bacteroidota</taxon>
        <taxon>Flavobacteriia</taxon>
        <taxon>Flavobacteriales</taxon>
        <taxon>Flavobacteriaceae</taxon>
        <taxon>Aequorivita</taxon>
    </lineage>
</organism>
<evidence type="ECO:0000313" key="2">
    <source>
        <dbReference type="Proteomes" id="UP000077552"/>
    </source>
</evidence>
<dbReference type="GO" id="GO:0005975">
    <property type="term" value="P:carbohydrate metabolic process"/>
    <property type="evidence" value="ECO:0007669"/>
    <property type="project" value="InterPro"/>
</dbReference>
<dbReference type="RefSeq" id="WP_068762112.1">
    <property type="nucleotide sequence ID" value="NZ_LXIE01000023.1"/>
</dbReference>
<dbReference type="OrthoDB" id="8597776at2"/>
<gene>
    <name evidence="1" type="ORF">A7A78_04195</name>
</gene>
<protein>
    <recommendedName>
        <fullName evidence="3">NodB homology domain-containing protein</fullName>
    </recommendedName>
</protein>
<reference evidence="1 2" key="1">
    <citation type="submission" date="2016-05" db="EMBL/GenBank/DDBJ databases">
        <title>Genome sequencing of Vitellibacter soesokkakensis RSSK-12.</title>
        <authorList>
            <person name="Thevarajoo S."/>
            <person name="Selvaratnam C."/>
            <person name="Goh K.M."/>
            <person name="Chan K.-G."/>
            <person name="Chong C.S."/>
        </authorList>
    </citation>
    <scope>NUCLEOTIDE SEQUENCE [LARGE SCALE GENOMIC DNA]</scope>
    <source>
        <strain evidence="1 2">RSSK-12</strain>
    </source>
</reference>
<dbReference type="STRING" id="1385699.A7A78_04195"/>
<keyword evidence="2" id="KW-1185">Reference proteome</keyword>
<dbReference type="SUPFAM" id="SSF88713">
    <property type="entry name" value="Glycoside hydrolase/deacetylase"/>
    <property type="match status" value="1"/>
</dbReference>
<dbReference type="Gene3D" id="3.20.20.370">
    <property type="entry name" value="Glycoside hydrolase/deacetylase"/>
    <property type="match status" value="1"/>
</dbReference>
<dbReference type="Proteomes" id="UP000077552">
    <property type="component" value="Unassembled WGS sequence"/>
</dbReference>
<evidence type="ECO:0000313" key="1">
    <source>
        <dbReference type="EMBL" id="OAD91023.1"/>
    </source>
</evidence>
<comment type="caution">
    <text evidence="1">The sequence shown here is derived from an EMBL/GenBank/DDBJ whole genome shotgun (WGS) entry which is preliminary data.</text>
</comment>
<dbReference type="EMBL" id="LXIE01000023">
    <property type="protein sequence ID" value="OAD91023.1"/>
    <property type="molecule type" value="Genomic_DNA"/>
</dbReference>
<accession>A0A1A9LCW4</accession>
<name>A0A1A9LCW4_9FLAO</name>
<sequence>MKILITLDYELFYENNPKPEDCIIKPMQEILKIVDPLGVKLVLFVDVGYLKCLEKYKSAFPELEKDYQLVTGQMKELCANGHEVQLHIHPHWEDTIYNEKGWDFDLTRYKLSDFTDEETLAIVTEYTEILHRITGQEITSFRAGGWSAQPFEPIGKALLQNGVTIDSTVYPRGLLKSKDQWFDFKNIGFEKSSWRFSKDLVKEDKNGSFLEVAISSFKVLPFFFWRFVAVRLLKISEHVSYSKSSAVGPSKLHILRLLLWPSYSVVAIDGFKARYLENAYQFYKKKNLEDFVIIGHPKAFTPFSMKKFKQFIEKENRAKQVVVFSEYK</sequence>
<dbReference type="AlphaFoldDB" id="A0A1A9LCW4"/>
<evidence type="ECO:0008006" key="3">
    <source>
        <dbReference type="Google" id="ProtNLM"/>
    </source>
</evidence>
<dbReference type="InterPro" id="IPR011330">
    <property type="entry name" value="Glyco_hydro/deAcase_b/a-brl"/>
</dbReference>